<proteinExistence type="predicted"/>
<protein>
    <submittedName>
        <fullName evidence="1">Uncharacterized protein</fullName>
    </submittedName>
</protein>
<evidence type="ECO:0000313" key="2">
    <source>
        <dbReference type="Proteomes" id="UP000032142"/>
    </source>
</evidence>
<dbReference type="Proteomes" id="UP000032142">
    <property type="component" value="Unassembled WGS sequence"/>
</dbReference>
<evidence type="ECO:0000313" key="1">
    <source>
        <dbReference type="EMBL" id="KHG25315.1"/>
    </source>
</evidence>
<dbReference type="EMBL" id="KN431988">
    <property type="protein sequence ID" value="KHG25315.1"/>
    <property type="molecule type" value="Genomic_DNA"/>
</dbReference>
<gene>
    <name evidence="1" type="ORF">F383_09098</name>
</gene>
<dbReference type="AlphaFoldDB" id="A0A0B0PK09"/>
<name>A0A0B0PK09_GOSAR</name>
<reference evidence="2" key="1">
    <citation type="submission" date="2014-09" db="EMBL/GenBank/DDBJ databases">
        <authorList>
            <person name="Mudge J."/>
            <person name="Ramaraj T."/>
            <person name="Lindquist I.E."/>
            <person name="Bharti A.K."/>
            <person name="Sundararajan A."/>
            <person name="Cameron C.T."/>
            <person name="Woodward J.E."/>
            <person name="May G.D."/>
            <person name="Brubaker C."/>
            <person name="Broadhvest J."/>
            <person name="Wilkins T.A."/>
        </authorList>
    </citation>
    <scope>NUCLEOTIDE SEQUENCE</scope>
    <source>
        <strain evidence="2">cv. AKA8401</strain>
    </source>
</reference>
<accession>A0A0B0PK09</accession>
<organism evidence="1 2">
    <name type="scientific">Gossypium arboreum</name>
    <name type="common">Tree cotton</name>
    <name type="synonym">Gossypium nanking</name>
    <dbReference type="NCBI Taxonomy" id="29729"/>
    <lineage>
        <taxon>Eukaryota</taxon>
        <taxon>Viridiplantae</taxon>
        <taxon>Streptophyta</taxon>
        <taxon>Embryophyta</taxon>
        <taxon>Tracheophyta</taxon>
        <taxon>Spermatophyta</taxon>
        <taxon>Magnoliopsida</taxon>
        <taxon>eudicotyledons</taxon>
        <taxon>Gunneridae</taxon>
        <taxon>Pentapetalae</taxon>
        <taxon>rosids</taxon>
        <taxon>malvids</taxon>
        <taxon>Malvales</taxon>
        <taxon>Malvaceae</taxon>
        <taxon>Malvoideae</taxon>
        <taxon>Gossypium</taxon>
    </lineage>
</organism>
<keyword evidence="2" id="KW-1185">Reference proteome</keyword>
<sequence length="24" mass="2483">MASASLSISIVSIGYGIELMDEPV</sequence>